<evidence type="ECO:0000256" key="1">
    <source>
        <dbReference type="ARBA" id="ARBA00022679"/>
    </source>
</evidence>
<dbReference type="SUPFAM" id="SSF55729">
    <property type="entry name" value="Acyl-CoA N-acyltransferases (Nat)"/>
    <property type="match status" value="1"/>
</dbReference>
<organism evidence="4 5">
    <name type="scientific">Nitrospirillum iridis</name>
    <dbReference type="NCBI Taxonomy" id="765888"/>
    <lineage>
        <taxon>Bacteria</taxon>
        <taxon>Pseudomonadati</taxon>
        <taxon>Pseudomonadota</taxon>
        <taxon>Alphaproteobacteria</taxon>
        <taxon>Rhodospirillales</taxon>
        <taxon>Azospirillaceae</taxon>
        <taxon>Nitrospirillum</taxon>
    </lineage>
</organism>
<keyword evidence="1 4" id="KW-0808">Transferase</keyword>
<dbReference type="GO" id="GO:0016747">
    <property type="term" value="F:acyltransferase activity, transferring groups other than amino-acyl groups"/>
    <property type="evidence" value="ECO:0007669"/>
    <property type="project" value="InterPro"/>
</dbReference>
<accession>A0A7X0EB80</accession>
<dbReference type="PANTHER" id="PTHR43877:SF2">
    <property type="entry name" value="AMINOALKYLPHOSPHONATE N-ACETYLTRANSFERASE-RELATED"/>
    <property type="match status" value="1"/>
</dbReference>
<dbReference type="InterPro" id="IPR050832">
    <property type="entry name" value="Bact_Acetyltransf"/>
</dbReference>
<dbReference type="Proteomes" id="UP000539175">
    <property type="component" value="Unassembled WGS sequence"/>
</dbReference>
<dbReference type="InterPro" id="IPR016181">
    <property type="entry name" value="Acyl_CoA_acyltransferase"/>
</dbReference>
<proteinExistence type="predicted"/>
<dbReference type="AlphaFoldDB" id="A0A7X0EB80"/>
<dbReference type="EMBL" id="JACIIZ010000002">
    <property type="protein sequence ID" value="MBB6250288.1"/>
    <property type="molecule type" value="Genomic_DNA"/>
</dbReference>
<gene>
    <name evidence="4" type="ORF">FHS74_000829</name>
</gene>
<comment type="caution">
    <text evidence="4">The sequence shown here is derived from an EMBL/GenBank/DDBJ whole genome shotgun (WGS) entry which is preliminary data.</text>
</comment>
<dbReference type="PROSITE" id="PS51186">
    <property type="entry name" value="GNAT"/>
    <property type="match status" value="1"/>
</dbReference>
<reference evidence="4 5" key="1">
    <citation type="submission" date="2020-08" db="EMBL/GenBank/DDBJ databases">
        <title>Genomic Encyclopedia of Type Strains, Phase IV (KMG-IV): sequencing the most valuable type-strain genomes for metagenomic binning, comparative biology and taxonomic classification.</title>
        <authorList>
            <person name="Goeker M."/>
        </authorList>
    </citation>
    <scope>NUCLEOTIDE SEQUENCE [LARGE SCALE GENOMIC DNA]</scope>
    <source>
        <strain evidence="4 5">DSM 22198</strain>
    </source>
</reference>
<evidence type="ECO:0000256" key="2">
    <source>
        <dbReference type="ARBA" id="ARBA00023315"/>
    </source>
</evidence>
<dbReference type="PANTHER" id="PTHR43877">
    <property type="entry name" value="AMINOALKYLPHOSPHONATE N-ACETYLTRANSFERASE-RELATED-RELATED"/>
    <property type="match status" value="1"/>
</dbReference>
<evidence type="ECO:0000313" key="5">
    <source>
        <dbReference type="Proteomes" id="UP000539175"/>
    </source>
</evidence>
<name>A0A7X0EB80_9PROT</name>
<dbReference type="InterPro" id="IPR000182">
    <property type="entry name" value="GNAT_dom"/>
</dbReference>
<evidence type="ECO:0000259" key="3">
    <source>
        <dbReference type="PROSITE" id="PS51186"/>
    </source>
</evidence>
<keyword evidence="2 4" id="KW-0012">Acyltransferase</keyword>
<evidence type="ECO:0000313" key="4">
    <source>
        <dbReference type="EMBL" id="MBB6250288.1"/>
    </source>
</evidence>
<keyword evidence="5" id="KW-1185">Reference proteome</keyword>
<dbReference type="Pfam" id="PF00583">
    <property type="entry name" value="Acetyltransf_1"/>
    <property type="match status" value="1"/>
</dbReference>
<protein>
    <submittedName>
        <fullName evidence="4">Putative acetyltransferase</fullName>
        <ecNumber evidence="4">2.3.1.-</ecNumber>
    </submittedName>
</protein>
<dbReference type="CDD" id="cd04301">
    <property type="entry name" value="NAT_SF"/>
    <property type="match status" value="1"/>
</dbReference>
<dbReference type="EC" id="2.3.1.-" evidence="4"/>
<feature type="domain" description="N-acetyltransferase" evidence="3">
    <location>
        <begin position="1"/>
        <end position="135"/>
    </location>
</feature>
<sequence>MLVRGEAYSASLYLAESNHHLSIEDFRAANVRFLVGRDAEGRAVATGAVVLNGRWAELKAMWVVPAARGRGASKTLLAALEAQARGAGVETLRLETGVSNHEALGLYARAGFVRCGPFADYRLDPLSVFMGKAFTPMPLSHHLSE</sequence>
<dbReference type="Gene3D" id="3.40.630.30">
    <property type="match status" value="1"/>
</dbReference>